<protein>
    <submittedName>
        <fullName evidence="1">DUF3788 family protein</fullName>
    </submittedName>
</protein>
<sequence length="137" mass="15052">MKEETLVFADKKLQPDLALALHALGKNATLLEQVMAECGITDSIWKFYGASSGWTLQCRSGKKNLFYIQLAGTGFNVWFTLGKAAKQKVLEDTQLAAVHEELSAAREYTEGTSFCVKVRAKKDLAPIVKLAEIKAGK</sequence>
<dbReference type="RefSeq" id="WP_129005329.1">
    <property type="nucleotide sequence ID" value="NZ_SDHZ01000003.1"/>
</dbReference>
<comment type="caution">
    <text evidence="1">The sequence shown here is derived from an EMBL/GenBank/DDBJ whole genome shotgun (WGS) entry which is preliminary data.</text>
</comment>
<evidence type="ECO:0000313" key="1">
    <source>
        <dbReference type="EMBL" id="RXK81932.1"/>
    </source>
</evidence>
<gene>
    <name evidence="1" type="ORF">ESB13_19310</name>
</gene>
<dbReference type="Proteomes" id="UP000290545">
    <property type="component" value="Unassembled WGS sequence"/>
</dbReference>
<name>A0A4Q1D3E1_9BACT</name>
<dbReference type="EMBL" id="SDHZ01000003">
    <property type="protein sequence ID" value="RXK81932.1"/>
    <property type="molecule type" value="Genomic_DNA"/>
</dbReference>
<evidence type="ECO:0000313" key="2">
    <source>
        <dbReference type="Proteomes" id="UP000290545"/>
    </source>
</evidence>
<accession>A0A4Q1D3E1</accession>
<dbReference type="OrthoDB" id="1121290at2"/>
<proteinExistence type="predicted"/>
<dbReference type="Pfam" id="PF12663">
    <property type="entry name" value="DUF3788"/>
    <property type="match status" value="1"/>
</dbReference>
<reference evidence="1 2" key="1">
    <citation type="submission" date="2019-01" db="EMBL/GenBank/DDBJ databases">
        <title>Filimonas sp. strain TTM-71.</title>
        <authorList>
            <person name="Chen W.-M."/>
        </authorList>
    </citation>
    <scope>NUCLEOTIDE SEQUENCE [LARGE SCALE GENOMIC DNA]</scope>
    <source>
        <strain evidence="1 2">TTM-71</strain>
    </source>
</reference>
<dbReference type="AlphaFoldDB" id="A0A4Q1D3E1"/>
<dbReference type="InterPro" id="IPR024265">
    <property type="entry name" value="DUF3788"/>
</dbReference>
<organism evidence="1 2">
    <name type="scientific">Filimonas effusa</name>
    <dbReference type="NCBI Taxonomy" id="2508721"/>
    <lineage>
        <taxon>Bacteria</taxon>
        <taxon>Pseudomonadati</taxon>
        <taxon>Bacteroidota</taxon>
        <taxon>Chitinophagia</taxon>
        <taxon>Chitinophagales</taxon>
        <taxon>Chitinophagaceae</taxon>
        <taxon>Filimonas</taxon>
    </lineage>
</organism>
<keyword evidence="2" id="KW-1185">Reference proteome</keyword>